<feature type="compositionally biased region" description="Polar residues" evidence="1">
    <location>
        <begin position="58"/>
        <end position="67"/>
    </location>
</feature>
<evidence type="ECO:0000313" key="2">
    <source>
        <dbReference type="EMBL" id="CAK9181076.1"/>
    </source>
</evidence>
<dbReference type="Proteomes" id="UP001642360">
    <property type="component" value="Unassembled WGS sequence"/>
</dbReference>
<feature type="compositionally biased region" description="Low complexity" evidence="1">
    <location>
        <begin position="32"/>
        <end position="45"/>
    </location>
</feature>
<dbReference type="AlphaFoldDB" id="A0ABC8UJ48"/>
<dbReference type="EMBL" id="CAUOFW020007933">
    <property type="protein sequence ID" value="CAK9181076.1"/>
    <property type="molecule type" value="Genomic_DNA"/>
</dbReference>
<accession>A0ABC8UJ48</accession>
<comment type="caution">
    <text evidence="2">The sequence shown here is derived from an EMBL/GenBank/DDBJ whole genome shotgun (WGS) entry which is preliminary data.</text>
</comment>
<name>A0ABC8UJ48_9AQUA</name>
<feature type="region of interest" description="Disordered" evidence="1">
    <location>
        <begin position="1"/>
        <end position="85"/>
    </location>
</feature>
<protein>
    <submittedName>
        <fullName evidence="2">Uncharacterized protein</fullName>
    </submittedName>
</protein>
<organism evidence="2 3">
    <name type="scientific">Ilex paraguariensis</name>
    <name type="common">yerba mate</name>
    <dbReference type="NCBI Taxonomy" id="185542"/>
    <lineage>
        <taxon>Eukaryota</taxon>
        <taxon>Viridiplantae</taxon>
        <taxon>Streptophyta</taxon>
        <taxon>Embryophyta</taxon>
        <taxon>Tracheophyta</taxon>
        <taxon>Spermatophyta</taxon>
        <taxon>Magnoliopsida</taxon>
        <taxon>eudicotyledons</taxon>
        <taxon>Gunneridae</taxon>
        <taxon>Pentapetalae</taxon>
        <taxon>asterids</taxon>
        <taxon>campanulids</taxon>
        <taxon>Aquifoliales</taxon>
        <taxon>Aquifoliaceae</taxon>
        <taxon>Ilex</taxon>
    </lineage>
</organism>
<reference evidence="2 3" key="1">
    <citation type="submission" date="2024-02" db="EMBL/GenBank/DDBJ databases">
        <authorList>
            <person name="Vignale AGUSTIN F."/>
            <person name="Sosa J E."/>
            <person name="Modenutti C."/>
        </authorList>
    </citation>
    <scope>NUCLEOTIDE SEQUENCE [LARGE SCALE GENOMIC DNA]</scope>
</reference>
<feature type="non-terminal residue" evidence="2">
    <location>
        <position position="85"/>
    </location>
</feature>
<keyword evidence="3" id="KW-1185">Reference proteome</keyword>
<evidence type="ECO:0000256" key="1">
    <source>
        <dbReference type="SAM" id="MobiDB-lite"/>
    </source>
</evidence>
<gene>
    <name evidence="2" type="ORF">ILEXP_LOCUS51115</name>
</gene>
<evidence type="ECO:0000313" key="3">
    <source>
        <dbReference type="Proteomes" id="UP001642360"/>
    </source>
</evidence>
<sequence length="85" mass="9122">MDLEVVDATLSSSTMTRRRRSSTPATLWSSGTRSKSTATTSDTSSPPLCRPGGAGTPTAFSSESSLETELDHERYLDLPQPSDEQ</sequence>
<proteinExistence type="predicted"/>